<sequence>MYACSAAVKAVICDVLGRSDVLLNTGTRPTVTLELRDASDRCKRSIEGSMLAGIQTDPTPSPVVRAAEVDVAALPVFGPARW</sequence>
<gene>
    <name evidence="1" type="ORF">BN2476_630020</name>
</gene>
<dbReference type="Proteomes" id="UP000195569">
    <property type="component" value="Unassembled WGS sequence"/>
</dbReference>
<accession>A0A1N7SLG2</accession>
<evidence type="ECO:0000313" key="2">
    <source>
        <dbReference type="Proteomes" id="UP000195569"/>
    </source>
</evidence>
<dbReference type="EMBL" id="CYGY02000063">
    <property type="protein sequence ID" value="SIT48144.1"/>
    <property type="molecule type" value="Genomic_DNA"/>
</dbReference>
<dbReference type="AlphaFoldDB" id="A0A1N7SLG2"/>
<evidence type="ECO:0000313" key="1">
    <source>
        <dbReference type="EMBL" id="SIT48144.1"/>
    </source>
</evidence>
<proteinExistence type="predicted"/>
<comment type="caution">
    <text evidence="1">The sequence shown here is derived from an EMBL/GenBank/DDBJ whole genome shotgun (WGS) entry which is preliminary data.</text>
</comment>
<protein>
    <submittedName>
        <fullName evidence="1">Uncharacterized protein</fullName>
    </submittedName>
</protein>
<name>A0A1N7SLG2_9BURK</name>
<reference evidence="1" key="1">
    <citation type="submission" date="2016-12" db="EMBL/GenBank/DDBJ databases">
        <authorList>
            <person name="Moulin L."/>
        </authorList>
    </citation>
    <scope>NUCLEOTIDE SEQUENCE [LARGE SCALE GENOMIC DNA]</scope>
    <source>
        <strain evidence="1">STM 7183</strain>
    </source>
</reference>
<keyword evidence="2" id="KW-1185">Reference proteome</keyword>
<organism evidence="1 2">
    <name type="scientific">Paraburkholderia piptadeniae</name>
    <dbReference type="NCBI Taxonomy" id="1701573"/>
    <lineage>
        <taxon>Bacteria</taxon>
        <taxon>Pseudomonadati</taxon>
        <taxon>Pseudomonadota</taxon>
        <taxon>Betaproteobacteria</taxon>
        <taxon>Burkholderiales</taxon>
        <taxon>Burkholderiaceae</taxon>
        <taxon>Paraburkholderia</taxon>
    </lineage>
</organism>